<dbReference type="Proteomes" id="UP000298324">
    <property type="component" value="Unassembled WGS sequence"/>
</dbReference>
<evidence type="ECO:0000313" key="6">
    <source>
        <dbReference type="Proteomes" id="UP000298324"/>
    </source>
</evidence>
<dbReference type="AlphaFoldDB" id="A0A4Y7R6D0"/>
<dbReference type="GO" id="GO:0002143">
    <property type="term" value="P:tRNA wobble position uridine thiolation"/>
    <property type="evidence" value="ECO:0007669"/>
    <property type="project" value="TreeGrafter"/>
</dbReference>
<evidence type="ECO:0000256" key="1">
    <source>
        <dbReference type="ARBA" id="ARBA00004496"/>
    </source>
</evidence>
<accession>A0A4Y7R6D0</accession>
<dbReference type="Gene3D" id="3.30.1420.10">
    <property type="match status" value="1"/>
</dbReference>
<sequence>MSNLAVGGREIELDEDGFLVDFEDWTEDVAGILASKEGIDELTERHWQVMKYLRDYYKEFQIAPMIRKLCKDTGLSLKQIYSLFPSGPARGACKIAGLPKPAGCV</sequence>
<gene>
    <name evidence="5" type="primary">dsvC</name>
    <name evidence="5" type="ORF">Psch_03916</name>
</gene>
<dbReference type="InterPro" id="IPR025526">
    <property type="entry name" value="DsrC-like_dom_sf"/>
</dbReference>
<dbReference type="PANTHER" id="PTHR37010:SF1">
    <property type="entry name" value="SULFURTRANSFERASE TUSE"/>
    <property type="match status" value="1"/>
</dbReference>
<dbReference type="GO" id="GO:0005737">
    <property type="term" value="C:cytoplasm"/>
    <property type="evidence" value="ECO:0007669"/>
    <property type="project" value="UniProtKB-SubCell"/>
</dbReference>
<dbReference type="Gene3D" id="1.10.10.370">
    <property type="entry name" value="DsrC-like protein, C-terminal domain"/>
    <property type="match status" value="1"/>
</dbReference>
<dbReference type="InterPro" id="IPR042072">
    <property type="entry name" value="DsrC-like_C"/>
</dbReference>
<keyword evidence="6" id="KW-1185">Reference proteome</keyword>
<evidence type="ECO:0000256" key="2">
    <source>
        <dbReference type="ARBA" id="ARBA00005718"/>
    </source>
</evidence>
<protein>
    <submittedName>
        <fullName evidence="5">Sulfite reductase, dissimilatory-type subunit gamma</fullName>
        <ecNumber evidence="5">1.8.99.5</ecNumber>
    </submittedName>
</protein>
<dbReference type="PIRSF" id="PIRSF006223">
    <property type="entry name" value="DsrC_TusE"/>
    <property type="match status" value="1"/>
</dbReference>
<evidence type="ECO:0000256" key="4">
    <source>
        <dbReference type="PIRSR" id="PIRSR006223-50"/>
    </source>
</evidence>
<comment type="subcellular location">
    <subcellularLocation>
        <location evidence="1">Cytoplasm</location>
    </subcellularLocation>
</comment>
<dbReference type="GO" id="GO:0016491">
    <property type="term" value="F:oxidoreductase activity"/>
    <property type="evidence" value="ECO:0007669"/>
    <property type="project" value="UniProtKB-KW"/>
</dbReference>
<comment type="similarity">
    <text evidence="2">Belongs to the DsrC/TusE family.</text>
</comment>
<dbReference type="InterPro" id="IPR007453">
    <property type="entry name" value="DsrC/TusE"/>
</dbReference>
<feature type="active site" description="Cysteine persulfide intermediate" evidence="4">
    <location>
        <position position="104"/>
    </location>
</feature>
<organism evidence="5 6">
    <name type="scientific">Pelotomaculum schinkii</name>
    <dbReference type="NCBI Taxonomy" id="78350"/>
    <lineage>
        <taxon>Bacteria</taxon>
        <taxon>Bacillati</taxon>
        <taxon>Bacillota</taxon>
        <taxon>Clostridia</taxon>
        <taxon>Eubacteriales</taxon>
        <taxon>Desulfotomaculaceae</taxon>
        <taxon>Pelotomaculum</taxon>
    </lineage>
</organism>
<dbReference type="SUPFAM" id="SSF69721">
    <property type="entry name" value="DsrC, the gamma subunit of dissimilatory sulfite reductase"/>
    <property type="match status" value="1"/>
</dbReference>
<keyword evidence="5" id="KW-0560">Oxidoreductase</keyword>
<proteinExistence type="inferred from homology"/>
<keyword evidence="3" id="KW-0963">Cytoplasm</keyword>
<dbReference type="PANTHER" id="PTHR37010">
    <property type="entry name" value="SULFURTRANSFERASE TUSE"/>
    <property type="match status" value="1"/>
</dbReference>
<dbReference type="EC" id="1.8.99.5" evidence="5"/>
<dbReference type="RefSeq" id="WP_134216754.1">
    <property type="nucleotide sequence ID" value="NZ_QFGA01000004.1"/>
</dbReference>
<reference evidence="5 6" key="1">
    <citation type="journal article" date="2018" name="Environ. Microbiol.">
        <title>Novel energy conservation strategies and behaviour of Pelotomaculum schinkii driving syntrophic propionate catabolism.</title>
        <authorList>
            <person name="Hidalgo-Ahumada C.A.P."/>
            <person name="Nobu M.K."/>
            <person name="Narihiro T."/>
            <person name="Tamaki H."/>
            <person name="Liu W.T."/>
            <person name="Kamagata Y."/>
            <person name="Stams A.J.M."/>
            <person name="Imachi H."/>
            <person name="Sousa D.Z."/>
        </authorList>
    </citation>
    <scope>NUCLEOTIDE SEQUENCE [LARGE SCALE GENOMIC DNA]</scope>
    <source>
        <strain evidence="5 6">HH</strain>
    </source>
</reference>
<name>A0A4Y7R6D0_9FIRM</name>
<dbReference type="Pfam" id="PF04358">
    <property type="entry name" value="DsrC"/>
    <property type="match status" value="1"/>
</dbReference>
<dbReference type="GO" id="GO:0097163">
    <property type="term" value="F:sulfur carrier activity"/>
    <property type="evidence" value="ECO:0007669"/>
    <property type="project" value="TreeGrafter"/>
</dbReference>
<dbReference type="NCBIfam" id="TIGR03342">
    <property type="entry name" value="dsrC_tusE_dsvC"/>
    <property type="match status" value="1"/>
</dbReference>
<comment type="caution">
    <text evidence="5">The sequence shown here is derived from an EMBL/GenBank/DDBJ whole genome shotgun (WGS) entry which is preliminary data.</text>
</comment>
<dbReference type="EMBL" id="QFGA01000004">
    <property type="protein sequence ID" value="TEB04191.1"/>
    <property type="molecule type" value="Genomic_DNA"/>
</dbReference>
<evidence type="ECO:0000256" key="3">
    <source>
        <dbReference type="ARBA" id="ARBA00022490"/>
    </source>
</evidence>
<dbReference type="InterPro" id="IPR043163">
    <property type="entry name" value="DsrC-like_N"/>
</dbReference>
<evidence type="ECO:0000313" key="5">
    <source>
        <dbReference type="EMBL" id="TEB04191.1"/>
    </source>
</evidence>